<sequence length="77" mass="8607">MIGSCFRARTILSTRLGDSADIDLTRGQGNLKTGYCTLVCGSISVTEIFWKRFLMLRMMFTLSPEQAALRQLAALLF</sequence>
<dbReference type="AlphaFoldDB" id="A0A1H5WJ72"/>
<evidence type="ECO:0000313" key="2">
    <source>
        <dbReference type="Proteomes" id="UP000236751"/>
    </source>
</evidence>
<gene>
    <name evidence="1" type="ORF">SAMN05216403_12036</name>
</gene>
<accession>A0A1H5WJ72</accession>
<evidence type="ECO:0000313" key="1">
    <source>
        <dbReference type="EMBL" id="SEF99532.1"/>
    </source>
</evidence>
<reference evidence="1 2" key="1">
    <citation type="submission" date="2016-10" db="EMBL/GenBank/DDBJ databases">
        <authorList>
            <person name="de Groot N.N."/>
        </authorList>
    </citation>
    <scope>NUCLEOTIDE SEQUENCE [LARGE SCALE GENOMIC DNA]</scope>
    <source>
        <strain evidence="1 2">Nl13</strain>
    </source>
</reference>
<dbReference type="EMBL" id="FNVK01000020">
    <property type="protein sequence ID" value="SEF99532.1"/>
    <property type="molecule type" value="Genomic_DNA"/>
</dbReference>
<protein>
    <submittedName>
        <fullName evidence="1">Uncharacterized protein</fullName>
    </submittedName>
</protein>
<proteinExistence type="predicted"/>
<name>A0A1H5WJ72_NITMU</name>
<organism evidence="1 2">
    <name type="scientific">Nitrosospira multiformis (strain ATCC 25196 / NCIMB 11849 / C 71)</name>
    <dbReference type="NCBI Taxonomy" id="323848"/>
    <lineage>
        <taxon>Bacteria</taxon>
        <taxon>Pseudomonadati</taxon>
        <taxon>Pseudomonadota</taxon>
        <taxon>Betaproteobacteria</taxon>
        <taxon>Nitrosomonadales</taxon>
        <taxon>Nitrosomonadaceae</taxon>
        <taxon>Nitrosospira</taxon>
    </lineage>
</organism>
<dbReference type="Proteomes" id="UP000236751">
    <property type="component" value="Unassembled WGS sequence"/>
</dbReference>